<reference evidence="2 3" key="1">
    <citation type="journal article" date="2008" name="Nat. Biotechnol.">
        <title>Genome sequencing and analysis of the filamentous fungus Penicillium chrysogenum.</title>
        <authorList>
            <person name="van den Berg M.A."/>
            <person name="Albang R."/>
            <person name="Albermann K."/>
            <person name="Badger J.H."/>
            <person name="Daran J.-M."/>
            <person name="Driessen A.J.M."/>
            <person name="Garcia-Estrada C."/>
            <person name="Fedorova N.D."/>
            <person name="Harris D.M."/>
            <person name="Heijne W.H.M."/>
            <person name="Joardar V.S."/>
            <person name="Kiel J.A.K.W."/>
            <person name="Kovalchuk A."/>
            <person name="Martin J.F."/>
            <person name="Nierman W.C."/>
            <person name="Nijland J.G."/>
            <person name="Pronk J.T."/>
            <person name="Roubos J.A."/>
            <person name="van der Klei I.J."/>
            <person name="van Peij N.N.M.E."/>
            <person name="Veenhuis M."/>
            <person name="von Doehren H."/>
            <person name="Wagner C."/>
            <person name="Wortman J.R."/>
            <person name="Bovenberg R.A.L."/>
        </authorList>
    </citation>
    <scope>NUCLEOTIDE SEQUENCE [LARGE SCALE GENOMIC DNA]</scope>
    <source>
        <strain evidence="3">ATCC 28089 / DSM 1075 / NRRL 1951 / Wisconsin 54-1255</strain>
    </source>
</reference>
<keyword evidence="3" id="KW-1185">Reference proteome</keyword>
<sequence length="362" mass="39818">MTFKAFLTELSVFTEANTRVTLARARVEDAQAIAAPLPIDSLAEVSSVELGHESTGFVCHVNDNTAVDISRNIPQQPVPKEAWSGLAVLNGPITTHEDTKKTPKKTPASSSSSIMSNLPDGCVVQHFSRSAANNRPKPSNIVASFERRGSEQAYRPTRNVTPGSPTMVQLRINLPPMWTKGSERRRCCNTMQSRAVSQVSVREANDPMACRPRSVPTSHPKPSKKITVVADMPRRFFDVKSAASLFGLLQEWQNSLLDVHDFYVNQPSSRKNVDRQLASSDIHEERVFVGDGKGLQGRFQQSVGQVVGAVLKARQRPIAFADFKTVGLRTAGVPDFDLMCTDPSTPQAQSRRRIKSPLEECP</sequence>
<evidence type="ECO:0000313" key="3">
    <source>
        <dbReference type="Proteomes" id="UP000000724"/>
    </source>
</evidence>
<dbReference type="OrthoDB" id="3796275at2759"/>
<dbReference type="EMBL" id="AM920437">
    <property type="protein sequence ID" value="CAP99430.1"/>
    <property type="molecule type" value="Genomic_DNA"/>
</dbReference>
<protein>
    <submittedName>
        <fullName evidence="2">Uncharacterized protein</fullName>
    </submittedName>
</protein>
<organism evidence="2 3">
    <name type="scientific">Penicillium rubens (strain ATCC 28089 / DSM 1075 / NRRL 1951 / Wisconsin 54-1255)</name>
    <name type="common">Penicillium chrysogenum</name>
    <dbReference type="NCBI Taxonomy" id="500485"/>
    <lineage>
        <taxon>Eukaryota</taxon>
        <taxon>Fungi</taxon>
        <taxon>Dikarya</taxon>
        <taxon>Ascomycota</taxon>
        <taxon>Pezizomycotina</taxon>
        <taxon>Eurotiomycetes</taxon>
        <taxon>Eurotiomycetidae</taxon>
        <taxon>Eurotiales</taxon>
        <taxon>Aspergillaceae</taxon>
        <taxon>Penicillium</taxon>
        <taxon>Penicillium chrysogenum species complex</taxon>
    </lineage>
</organism>
<dbReference type="HOGENOM" id="CLU_765262_0_0_1"/>
<evidence type="ECO:0000256" key="1">
    <source>
        <dbReference type="SAM" id="MobiDB-lite"/>
    </source>
</evidence>
<gene>
    <name evidence="2" type="ORF">Pc22g21420</name>
    <name evidence="2" type="ORF">PCH_Pc22g21420</name>
</gene>
<accession>B6HSH7</accession>
<feature type="region of interest" description="Disordered" evidence="1">
    <location>
        <begin position="341"/>
        <end position="362"/>
    </location>
</feature>
<dbReference type="VEuPathDB" id="FungiDB:PCH_Pc22g21420"/>
<dbReference type="AlphaFoldDB" id="B6HSH7"/>
<feature type="region of interest" description="Disordered" evidence="1">
    <location>
        <begin position="204"/>
        <end position="223"/>
    </location>
</feature>
<proteinExistence type="predicted"/>
<name>B6HSH7_PENRW</name>
<feature type="region of interest" description="Disordered" evidence="1">
    <location>
        <begin position="93"/>
        <end position="115"/>
    </location>
</feature>
<dbReference type="Proteomes" id="UP000000724">
    <property type="component" value="Contig Pc00c22"/>
</dbReference>
<evidence type="ECO:0000313" key="2">
    <source>
        <dbReference type="EMBL" id="CAP99430.1"/>
    </source>
</evidence>